<dbReference type="STRING" id="361279.SAMN05421663_10149"/>
<dbReference type="Gene3D" id="3.50.50.60">
    <property type="entry name" value="FAD/NAD(P)-binding domain"/>
    <property type="match status" value="2"/>
</dbReference>
<feature type="domain" description="FAD/NAD(P)-binding" evidence="5">
    <location>
        <begin position="2"/>
        <end position="285"/>
    </location>
</feature>
<evidence type="ECO:0000256" key="3">
    <source>
        <dbReference type="ARBA" id="ARBA00022630"/>
    </source>
</evidence>
<dbReference type="InterPro" id="IPR036188">
    <property type="entry name" value="FAD/NAD-bd_sf"/>
</dbReference>
<dbReference type="AlphaFoldDB" id="A0A1G6HW54"/>
<keyword evidence="4" id="KW-0560">Oxidoreductase</keyword>
<dbReference type="Proteomes" id="UP000198666">
    <property type="component" value="Unassembled WGS sequence"/>
</dbReference>
<protein>
    <submittedName>
        <fullName evidence="6">Thioredoxin reductase</fullName>
    </submittedName>
</protein>
<dbReference type="Pfam" id="PF07992">
    <property type="entry name" value="Pyr_redox_2"/>
    <property type="match status" value="1"/>
</dbReference>
<dbReference type="RefSeq" id="WP_093724825.1">
    <property type="nucleotide sequence ID" value="NZ_FMZB01000001.1"/>
</dbReference>
<name>A0A1G6HW54_9BACI</name>
<dbReference type="GO" id="GO:0016491">
    <property type="term" value="F:oxidoreductase activity"/>
    <property type="evidence" value="ECO:0007669"/>
    <property type="project" value="UniProtKB-KW"/>
</dbReference>
<dbReference type="InterPro" id="IPR050097">
    <property type="entry name" value="Ferredoxin-NADP_redctase_2"/>
</dbReference>
<dbReference type="OrthoDB" id="9806179at2"/>
<evidence type="ECO:0000313" key="6">
    <source>
        <dbReference type="EMBL" id="SDB98434.1"/>
    </source>
</evidence>
<evidence type="ECO:0000259" key="5">
    <source>
        <dbReference type="Pfam" id="PF07992"/>
    </source>
</evidence>
<evidence type="ECO:0000313" key="7">
    <source>
        <dbReference type="Proteomes" id="UP000198666"/>
    </source>
</evidence>
<keyword evidence="3" id="KW-0285">Flavoprotein</keyword>
<proteinExistence type="predicted"/>
<keyword evidence="7" id="KW-1185">Reference proteome</keyword>
<evidence type="ECO:0000256" key="2">
    <source>
        <dbReference type="ARBA" id="ARBA00011738"/>
    </source>
</evidence>
<comment type="subunit">
    <text evidence="2">Homodimer.</text>
</comment>
<organism evidence="6 7">
    <name type="scientific">Terribacillus halophilus</name>
    <dbReference type="NCBI Taxonomy" id="361279"/>
    <lineage>
        <taxon>Bacteria</taxon>
        <taxon>Bacillati</taxon>
        <taxon>Bacillota</taxon>
        <taxon>Bacilli</taxon>
        <taxon>Bacillales</taxon>
        <taxon>Bacillaceae</taxon>
        <taxon>Terribacillus</taxon>
    </lineage>
</organism>
<sequence>MFDVIIIGGGIAGVQAAIQFGRYQREVLVLDKRNDGRSHWCKSYHNLIGWPDGVSGNHLLELGRQQMESYGCIKVEQQEAVEVEKWKGGFTVKTAGGQTHDAKLLLFATGITDRIPIKELYPLLGTDVYVCPDCDGYEISGKRTVVAGSGEAGAHLAVMLSYWSNDIVYINHEQEPVSEESFEKLKSHSIEYHEQPIQEVVLNEEEQLEGFMINDGEKLWAEKAFVAFGKNRVNSKLAESLGVELHKNKHIENNPRTKETNIEGVWAAGDITVHSEQVSIAMGDGMQAAIWMQKRLLKTK</sequence>
<dbReference type="EMBL" id="FMZB01000001">
    <property type="protein sequence ID" value="SDB98434.1"/>
    <property type="molecule type" value="Genomic_DNA"/>
</dbReference>
<reference evidence="7" key="1">
    <citation type="submission" date="2016-10" db="EMBL/GenBank/DDBJ databases">
        <authorList>
            <person name="Varghese N."/>
            <person name="Submissions S."/>
        </authorList>
    </citation>
    <scope>NUCLEOTIDE SEQUENCE [LARGE SCALE GENOMIC DNA]</scope>
    <source>
        <strain evidence="7">DSM 21620</strain>
    </source>
</reference>
<evidence type="ECO:0000256" key="1">
    <source>
        <dbReference type="ARBA" id="ARBA00001974"/>
    </source>
</evidence>
<comment type="cofactor">
    <cofactor evidence="1">
        <name>FAD</name>
        <dbReference type="ChEBI" id="CHEBI:57692"/>
    </cofactor>
</comment>
<dbReference type="PANTHER" id="PTHR48105">
    <property type="entry name" value="THIOREDOXIN REDUCTASE 1-RELATED-RELATED"/>
    <property type="match status" value="1"/>
</dbReference>
<accession>A0A1G6HW54</accession>
<gene>
    <name evidence="6" type="ORF">SAMN05421663_10149</name>
</gene>
<dbReference type="InterPro" id="IPR023753">
    <property type="entry name" value="FAD/NAD-binding_dom"/>
</dbReference>
<dbReference type="PRINTS" id="PR00469">
    <property type="entry name" value="PNDRDTASEII"/>
</dbReference>
<evidence type="ECO:0000256" key="4">
    <source>
        <dbReference type="ARBA" id="ARBA00023002"/>
    </source>
</evidence>
<dbReference type="SUPFAM" id="SSF51905">
    <property type="entry name" value="FAD/NAD(P)-binding domain"/>
    <property type="match status" value="1"/>
</dbReference>
<dbReference type="PRINTS" id="PR00368">
    <property type="entry name" value="FADPNR"/>
</dbReference>